<dbReference type="EMBL" id="AMGY01000002">
    <property type="protein sequence ID" value="EXJ89392.1"/>
    <property type="molecule type" value="Genomic_DNA"/>
</dbReference>
<dbReference type="AlphaFoldDB" id="W9Y996"/>
<dbReference type="OrthoDB" id="4136242at2759"/>
<sequence>MEQSKASDSAAYLTAHLLPLLRQPLSAIDSAYSQSHQNIQTILRRQIVPNSRPGCRIQGEEALVESLRDASLTEILFTLARVYDAGHVAICKNYASAKRGKPYNVGLLKDPCVDVSRLTEGIREDQQKRHEDIKLISSHAQPNVLQATWMPLPSMSFDHLPVLKSLSELLPGEVSPGKEYAGIGGGGGSDIISASLLGHLLRQIDKEMNLLVSTRTWRTGSQGKEGTSLGIKREVHRHGGAAVLNNKPVGGTYRIKPETWTEGRDLETVPVGSHQDIFLVLDQGEETQGIAENEKADLSDQFRAVLSQCAELDTVIVVDTGGDVFGSDFAGFTTPDQDVRVQRAMATLQDSYTNLVTAVLAPGVDAPADAPEKAKQAGGKVYKLRPEERTLVLDLLGPKYHMDGSDPDRYGKTNLCLQAALRGRRGWTCLDLPTNVVDTWENPWGCFAYVRECMSDIILMPLLDLLPLID</sequence>
<proteinExistence type="predicted"/>
<evidence type="ECO:0000313" key="2">
    <source>
        <dbReference type="Proteomes" id="UP000019478"/>
    </source>
</evidence>
<dbReference type="Proteomes" id="UP000019478">
    <property type="component" value="Unassembled WGS sequence"/>
</dbReference>
<reference evidence="1 2" key="1">
    <citation type="submission" date="2013-03" db="EMBL/GenBank/DDBJ databases">
        <title>The Genome Sequence of Capronia epimyces CBS 606.96.</title>
        <authorList>
            <consortium name="The Broad Institute Genomics Platform"/>
            <person name="Cuomo C."/>
            <person name="de Hoog S."/>
            <person name="Gorbushina A."/>
            <person name="Walker B."/>
            <person name="Young S.K."/>
            <person name="Zeng Q."/>
            <person name="Gargeya S."/>
            <person name="Fitzgerald M."/>
            <person name="Haas B."/>
            <person name="Abouelleil A."/>
            <person name="Allen A.W."/>
            <person name="Alvarado L."/>
            <person name="Arachchi H.M."/>
            <person name="Berlin A.M."/>
            <person name="Chapman S.B."/>
            <person name="Gainer-Dewar J."/>
            <person name="Goldberg J."/>
            <person name="Griggs A."/>
            <person name="Gujja S."/>
            <person name="Hansen M."/>
            <person name="Howarth C."/>
            <person name="Imamovic A."/>
            <person name="Ireland A."/>
            <person name="Larimer J."/>
            <person name="McCowan C."/>
            <person name="Murphy C."/>
            <person name="Pearson M."/>
            <person name="Poon T.W."/>
            <person name="Priest M."/>
            <person name="Roberts A."/>
            <person name="Saif S."/>
            <person name="Shea T."/>
            <person name="Sisk P."/>
            <person name="Sykes S."/>
            <person name="Wortman J."/>
            <person name="Nusbaum C."/>
            <person name="Birren B."/>
        </authorList>
    </citation>
    <scope>NUCLEOTIDE SEQUENCE [LARGE SCALE GENOMIC DNA]</scope>
    <source>
        <strain evidence="1 2">CBS 606.96</strain>
    </source>
</reference>
<keyword evidence="2" id="KW-1185">Reference proteome</keyword>
<dbReference type="RefSeq" id="XP_007730789.1">
    <property type="nucleotide sequence ID" value="XM_007732599.1"/>
</dbReference>
<accession>W9Y996</accession>
<dbReference type="eggNOG" id="ENOG502T7B0">
    <property type="taxonomic scope" value="Eukaryota"/>
</dbReference>
<comment type="caution">
    <text evidence="1">The sequence shown here is derived from an EMBL/GenBank/DDBJ whole genome shotgun (WGS) entry which is preliminary data.</text>
</comment>
<organism evidence="1 2">
    <name type="scientific">Capronia epimyces CBS 606.96</name>
    <dbReference type="NCBI Taxonomy" id="1182542"/>
    <lineage>
        <taxon>Eukaryota</taxon>
        <taxon>Fungi</taxon>
        <taxon>Dikarya</taxon>
        <taxon>Ascomycota</taxon>
        <taxon>Pezizomycotina</taxon>
        <taxon>Eurotiomycetes</taxon>
        <taxon>Chaetothyriomycetidae</taxon>
        <taxon>Chaetothyriales</taxon>
        <taxon>Herpotrichiellaceae</taxon>
        <taxon>Capronia</taxon>
    </lineage>
</organism>
<dbReference type="HOGENOM" id="CLU_566180_0_0_1"/>
<name>W9Y996_9EURO</name>
<gene>
    <name evidence="1" type="ORF">A1O3_02459</name>
</gene>
<evidence type="ECO:0000313" key="1">
    <source>
        <dbReference type="EMBL" id="EXJ89392.1"/>
    </source>
</evidence>
<dbReference type="GeneID" id="19166589"/>
<protein>
    <submittedName>
        <fullName evidence="1">Uncharacterized protein</fullName>
    </submittedName>
</protein>